<evidence type="ECO:0000256" key="3">
    <source>
        <dbReference type="ARBA" id="ARBA00022833"/>
    </source>
</evidence>
<proteinExistence type="predicted"/>
<evidence type="ECO:0000259" key="4">
    <source>
        <dbReference type="SMART" id="SM01328"/>
    </source>
</evidence>
<organism evidence="5 6">
    <name type="scientific">Lobosporangium transversale</name>
    <dbReference type="NCBI Taxonomy" id="64571"/>
    <lineage>
        <taxon>Eukaryota</taxon>
        <taxon>Fungi</taxon>
        <taxon>Fungi incertae sedis</taxon>
        <taxon>Mucoromycota</taxon>
        <taxon>Mortierellomycotina</taxon>
        <taxon>Mortierellomycetes</taxon>
        <taxon>Mortierellales</taxon>
        <taxon>Mortierellaceae</taxon>
        <taxon>Lobosporangium</taxon>
    </lineage>
</organism>
<dbReference type="RefSeq" id="XP_021878053.1">
    <property type="nucleotide sequence ID" value="XM_022021619.1"/>
</dbReference>
<keyword evidence="3" id="KW-0862">Zinc</keyword>
<reference evidence="5 6" key="1">
    <citation type="submission" date="2016-07" db="EMBL/GenBank/DDBJ databases">
        <title>Pervasive Adenine N6-methylation of Active Genes in Fungi.</title>
        <authorList>
            <consortium name="DOE Joint Genome Institute"/>
            <person name="Mondo S.J."/>
            <person name="Dannebaum R.O."/>
            <person name="Kuo R.C."/>
            <person name="Labutti K."/>
            <person name="Haridas S."/>
            <person name="Kuo A."/>
            <person name="Salamov A."/>
            <person name="Ahrendt S.R."/>
            <person name="Lipzen A."/>
            <person name="Sullivan W."/>
            <person name="Andreopoulos W.B."/>
            <person name="Clum A."/>
            <person name="Lindquist E."/>
            <person name="Daum C."/>
            <person name="Ramamoorthy G.K."/>
            <person name="Gryganskyi A."/>
            <person name="Culley D."/>
            <person name="Magnuson J.K."/>
            <person name="James T.Y."/>
            <person name="O'Malley M.A."/>
            <person name="Stajich J.E."/>
            <person name="Spatafora J.W."/>
            <person name="Visel A."/>
            <person name="Grigoriev I.V."/>
        </authorList>
    </citation>
    <scope>NUCLEOTIDE SEQUENCE [LARGE SCALE GENOMIC DNA]</scope>
    <source>
        <strain evidence="5 6">NRRL 3116</strain>
    </source>
</reference>
<dbReference type="Proteomes" id="UP000193648">
    <property type="component" value="Unassembled WGS sequence"/>
</dbReference>
<comment type="caution">
    <text evidence="5">The sequence shown here is derived from an EMBL/GenBank/DDBJ whole genome shotgun (WGS) entry which is preliminary data.</text>
</comment>
<dbReference type="InterPro" id="IPR027377">
    <property type="entry name" value="ZAR1/RTP1-5-like_Znf-3CxxC"/>
</dbReference>
<dbReference type="EMBL" id="MCFF01000041">
    <property type="protein sequence ID" value="ORZ07546.1"/>
    <property type="molecule type" value="Genomic_DNA"/>
</dbReference>
<dbReference type="Pfam" id="PF13695">
    <property type="entry name" value="Zn_ribbon_3CxxC"/>
    <property type="match status" value="1"/>
</dbReference>
<keyword evidence="6" id="KW-1185">Reference proteome</keyword>
<gene>
    <name evidence="5" type="ORF">BCR41DRAFT_326469</name>
</gene>
<evidence type="ECO:0000313" key="6">
    <source>
        <dbReference type="Proteomes" id="UP000193648"/>
    </source>
</evidence>
<dbReference type="GeneID" id="33563463"/>
<keyword evidence="1" id="KW-0479">Metal-binding</keyword>
<dbReference type="OrthoDB" id="8121437at2759"/>
<evidence type="ECO:0000256" key="1">
    <source>
        <dbReference type="ARBA" id="ARBA00022723"/>
    </source>
</evidence>
<dbReference type="GO" id="GO:0008270">
    <property type="term" value="F:zinc ion binding"/>
    <property type="evidence" value="ECO:0007669"/>
    <property type="project" value="UniProtKB-KW"/>
</dbReference>
<sequence length="106" mass="12257">NFWGHFVCKTEECEEKEWISAIIASRLVFSRSDNSYKVILHAQKCRQCERYAKPIVDPEAYAQRVVFVLDLWLGLRERIESTESGLKTRGPHDINRCHGCAVGECK</sequence>
<evidence type="ECO:0000256" key="2">
    <source>
        <dbReference type="ARBA" id="ARBA00022771"/>
    </source>
</evidence>
<feature type="non-terminal residue" evidence="5">
    <location>
        <position position="106"/>
    </location>
</feature>
<dbReference type="AlphaFoldDB" id="A0A1Y2GD82"/>
<protein>
    <recommendedName>
        <fullName evidence="4">3CxxC-type domain-containing protein</fullName>
    </recommendedName>
</protein>
<name>A0A1Y2GD82_9FUNG</name>
<dbReference type="InParanoid" id="A0A1Y2GD82"/>
<dbReference type="SMART" id="SM01328">
    <property type="entry name" value="zf-3CxxC"/>
    <property type="match status" value="1"/>
</dbReference>
<keyword evidence="2" id="KW-0863">Zinc-finger</keyword>
<feature type="non-terminal residue" evidence="5">
    <location>
        <position position="1"/>
    </location>
</feature>
<evidence type="ECO:0000313" key="5">
    <source>
        <dbReference type="EMBL" id="ORZ07546.1"/>
    </source>
</evidence>
<feature type="domain" description="3CxxC-type" evidence="4">
    <location>
        <begin position="1"/>
        <end position="103"/>
    </location>
</feature>
<accession>A0A1Y2GD82</accession>